<name>A0A9Q0MGR6_BLOTA</name>
<evidence type="ECO:0000256" key="1">
    <source>
        <dbReference type="ARBA" id="ARBA00022443"/>
    </source>
</evidence>
<feature type="compositionally biased region" description="Basic and acidic residues" evidence="3">
    <location>
        <begin position="352"/>
        <end position="384"/>
    </location>
</feature>
<dbReference type="GO" id="GO:0003779">
    <property type="term" value="F:actin binding"/>
    <property type="evidence" value="ECO:0007669"/>
    <property type="project" value="TreeGrafter"/>
</dbReference>
<dbReference type="InterPro" id="IPR039801">
    <property type="entry name" value="EPS8-like"/>
</dbReference>
<dbReference type="CDD" id="cd11764">
    <property type="entry name" value="SH3_Eps8"/>
    <property type="match status" value="1"/>
</dbReference>
<evidence type="ECO:0000313" key="6">
    <source>
        <dbReference type="Proteomes" id="UP001142055"/>
    </source>
</evidence>
<dbReference type="SUPFAM" id="SSF50044">
    <property type="entry name" value="SH3-domain"/>
    <property type="match status" value="1"/>
</dbReference>
<dbReference type="PANTHER" id="PTHR12287:SF23">
    <property type="entry name" value="AROUSER, ISOFORM A-RELATED"/>
    <property type="match status" value="1"/>
</dbReference>
<dbReference type="PROSITE" id="PS50002">
    <property type="entry name" value="SH3"/>
    <property type="match status" value="1"/>
</dbReference>
<dbReference type="GO" id="GO:0007266">
    <property type="term" value="P:Rho protein signal transduction"/>
    <property type="evidence" value="ECO:0007669"/>
    <property type="project" value="TreeGrafter"/>
</dbReference>
<dbReference type="InterPro" id="IPR011993">
    <property type="entry name" value="PH-like_dom_sf"/>
</dbReference>
<sequence>MWILDGETNDVVERFPVGLIQQPTSFNDQNHIYNNILIFTIQLPNEPQGELHIFQCVSHEAVNVVDDIYQWMRHYGIPGGSPSNVPDKIVAPSSNVNVKEAVTVFNQIAAQREKKGASTDNLHRVALQDMDSRSDSSSFAESGNNNGPSSGSVGNGNGRIHEANGEGFSNERYVSILNHCFDDIERFIIRLQHAAAAMRELQIRTKGSGDGMLAIRARGPNEEEFLEILSKFKLAFNLLAKLKGCIHDPNAPELVHFLFTPLAIIIEAARSNEPPVDPSLVGVPYLNSEAIELLSNCCTSKEYDLWQSLGINWIQPVKHLRMSSPYQPVFTDGWAPSITEPELIGIVNSMVESEHESDEHAMRHQSNSKRDSRNDFSRSSAHFDDSDDYEDNNLGPHRGSPSTSHGNRMGNPSPSPLESYERESPHDNGLDSEQMDWLNELHSRNAKIVRVLFPRTANNNKELTVVRGEILEVLDDSRKWWKARNCRGQIAHVPHTIVGEMEHGSMSSISGGHLHRDGGASSNDDWIRRERQEMQVKFSAISPISVDILHNGVQIKSNQAIVHANKDILPQQQQQQHISFERELSETVRDRQMMRTKSKDNFMNQFENKPETDFTTHDLVKLLEHKDFPITLIKFVENIAKSNKHFGIDILNATSSRQTFRVKNMIPIDVVQDDEIQRLFSNLIIIKNMMKSYGESELMKALSHRREKDTIEQIECHQIN</sequence>
<dbReference type="InterPro" id="IPR055093">
    <property type="entry name" value="EPS8_2nd"/>
</dbReference>
<keyword evidence="1 2" id="KW-0728">SH3 domain</keyword>
<feature type="compositionally biased region" description="Polar residues" evidence="3">
    <location>
        <begin position="400"/>
        <end position="412"/>
    </location>
</feature>
<dbReference type="Pfam" id="PF22975">
    <property type="entry name" value="EPS8_2nd"/>
    <property type="match status" value="1"/>
</dbReference>
<accession>A0A9Q0MGR6</accession>
<feature type="compositionally biased region" description="Basic and acidic residues" evidence="3">
    <location>
        <begin position="419"/>
        <end position="429"/>
    </location>
</feature>
<dbReference type="InterPro" id="IPR036028">
    <property type="entry name" value="SH3-like_dom_sf"/>
</dbReference>
<dbReference type="AlphaFoldDB" id="A0A9Q0MGR6"/>
<dbReference type="GO" id="GO:0005886">
    <property type="term" value="C:plasma membrane"/>
    <property type="evidence" value="ECO:0007669"/>
    <property type="project" value="TreeGrafter"/>
</dbReference>
<evidence type="ECO:0000259" key="4">
    <source>
        <dbReference type="PROSITE" id="PS50002"/>
    </source>
</evidence>
<dbReference type="SUPFAM" id="SSF50729">
    <property type="entry name" value="PH domain-like"/>
    <property type="match status" value="1"/>
</dbReference>
<dbReference type="PANTHER" id="PTHR12287">
    <property type="entry name" value="EPIDERMAL GROWTH FACTOR RECEPTOR KINASE SUBSTRATE EPS8-RELATED PROTEIN"/>
    <property type="match status" value="1"/>
</dbReference>
<dbReference type="EMBL" id="JAPWDV010000001">
    <property type="protein sequence ID" value="KAJ6224132.1"/>
    <property type="molecule type" value="Genomic_DNA"/>
</dbReference>
<dbReference type="OMA" id="CECIPLE"/>
<reference evidence="5" key="1">
    <citation type="submission" date="2022-12" db="EMBL/GenBank/DDBJ databases">
        <title>Genome assemblies of Blomia tropicalis.</title>
        <authorList>
            <person name="Cui Y."/>
        </authorList>
    </citation>
    <scope>NUCLEOTIDE SEQUENCE</scope>
    <source>
        <tissue evidence="5">Adult mites</tissue>
    </source>
</reference>
<evidence type="ECO:0000313" key="5">
    <source>
        <dbReference type="EMBL" id="KAJ6224132.1"/>
    </source>
</evidence>
<dbReference type="InterPro" id="IPR035462">
    <property type="entry name" value="Eps8_SH3"/>
</dbReference>
<feature type="domain" description="SH3" evidence="4">
    <location>
        <begin position="444"/>
        <end position="503"/>
    </location>
</feature>
<feature type="compositionally biased region" description="Low complexity" evidence="3">
    <location>
        <begin position="135"/>
        <end position="152"/>
    </location>
</feature>
<keyword evidence="6" id="KW-1185">Reference proteome</keyword>
<protein>
    <recommendedName>
        <fullName evidence="4">SH3 domain-containing protein</fullName>
    </recommendedName>
</protein>
<feature type="region of interest" description="Disordered" evidence="3">
    <location>
        <begin position="352"/>
        <end position="432"/>
    </location>
</feature>
<comment type="caution">
    <text evidence="5">The sequence shown here is derived from an EMBL/GenBank/DDBJ whole genome shotgun (WGS) entry which is preliminary data.</text>
</comment>
<dbReference type="Gene3D" id="2.30.30.40">
    <property type="entry name" value="SH3 Domains"/>
    <property type="match status" value="1"/>
</dbReference>
<evidence type="ECO:0000256" key="3">
    <source>
        <dbReference type="SAM" id="MobiDB-lite"/>
    </source>
</evidence>
<proteinExistence type="predicted"/>
<gene>
    <name evidence="5" type="ORF">RDWZM_002677</name>
</gene>
<dbReference type="InterPro" id="IPR001452">
    <property type="entry name" value="SH3_domain"/>
</dbReference>
<dbReference type="Gene3D" id="2.30.29.30">
    <property type="entry name" value="Pleckstrin-homology domain (PH domain)/Phosphotyrosine-binding domain (PTB)"/>
    <property type="match status" value="1"/>
</dbReference>
<evidence type="ECO:0000256" key="2">
    <source>
        <dbReference type="PROSITE-ProRule" id="PRU00192"/>
    </source>
</evidence>
<dbReference type="Proteomes" id="UP001142055">
    <property type="component" value="Chromosome 1"/>
</dbReference>
<dbReference type="GO" id="GO:0035023">
    <property type="term" value="P:regulation of Rho protein signal transduction"/>
    <property type="evidence" value="ECO:0007669"/>
    <property type="project" value="TreeGrafter"/>
</dbReference>
<dbReference type="Pfam" id="PF00018">
    <property type="entry name" value="SH3_1"/>
    <property type="match status" value="1"/>
</dbReference>
<organism evidence="5 6">
    <name type="scientific">Blomia tropicalis</name>
    <name type="common">Mite</name>
    <dbReference type="NCBI Taxonomy" id="40697"/>
    <lineage>
        <taxon>Eukaryota</taxon>
        <taxon>Metazoa</taxon>
        <taxon>Ecdysozoa</taxon>
        <taxon>Arthropoda</taxon>
        <taxon>Chelicerata</taxon>
        <taxon>Arachnida</taxon>
        <taxon>Acari</taxon>
        <taxon>Acariformes</taxon>
        <taxon>Sarcoptiformes</taxon>
        <taxon>Astigmata</taxon>
        <taxon>Glycyphagoidea</taxon>
        <taxon>Echimyopodidae</taxon>
        <taxon>Blomia</taxon>
    </lineage>
</organism>
<dbReference type="SMART" id="SM00326">
    <property type="entry name" value="SH3"/>
    <property type="match status" value="1"/>
</dbReference>
<feature type="region of interest" description="Disordered" evidence="3">
    <location>
        <begin position="130"/>
        <end position="162"/>
    </location>
</feature>